<gene>
    <name evidence="3" type="ORF">CYMTET_25794</name>
</gene>
<accession>A0AAE0FTP8</accession>
<reference evidence="3 4" key="1">
    <citation type="journal article" date="2015" name="Genome Biol. Evol.">
        <title>Comparative Genomics of a Bacterivorous Green Alga Reveals Evolutionary Causalities and Consequences of Phago-Mixotrophic Mode of Nutrition.</title>
        <authorList>
            <person name="Burns J.A."/>
            <person name="Paasch A."/>
            <person name="Narechania A."/>
            <person name="Kim E."/>
        </authorList>
    </citation>
    <scope>NUCLEOTIDE SEQUENCE [LARGE SCALE GENOMIC DNA]</scope>
    <source>
        <strain evidence="3 4">PLY_AMNH</strain>
    </source>
</reference>
<evidence type="ECO:0008006" key="5">
    <source>
        <dbReference type="Google" id="ProtNLM"/>
    </source>
</evidence>
<keyword evidence="2" id="KW-0732">Signal</keyword>
<keyword evidence="4" id="KW-1185">Reference proteome</keyword>
<name>A0AAE0FTP8_9CHLO</name>
<dbReference type="EMBL" id="LGRX02013856">
    <property type="protein sequence ID" value="KAK3265527.1"/>
    <property type="molecule type" value="Genomic_DNA"/>
</dbReference>
<evidence type="ECO:0000313" key="4">
    <source>
        <dbReference type="Proteomes" id="UP001190700"/>
    </source>
</evidence>
<feature type="compositionally biased region" description="Basic residues" evidence="1">
    <location>
        <begin position="307"/>
        <end position="323"/>
    </location>
</feature>
<dbReference type="SUPFAM" id="SSF52833">
    <property type="entry name" value="Thioredoxin-like"/>
    <property type="match status" value="1"/>
</dbReference>
<dbReference type="InterPro" id="IPR036356">
    <property type="entry name" value="ERp29_C_sf"/>
</dbReference>
<evidence type="ECO:0000256" key="1">
    <source>
        <dbReference type="SAM" id="MobiDB-lite"/>
    </source>
</evidence>
<dbReference type="Proteomes" id="UP001190700">
    <property type="component" value="Unassembled WGS sequence"/>
</dbReference>
<feature type="region of interest" description="Disordered" evidence="1">
    <location>
        <begin position="302"/>
        <end position="329"/>
    </location>
</feature>
<evidence type="ECO:0000256" key="2">
    <source>
        <dbReference type="SAM" id="SignalP"/>
    </source>
</evidence>
<dbReference type="Gene3D" id="3.40.30.10">
    <property type="entry name" value="Glutaredoxin"/>
    <property type="match status" value="1"/>
</dbReference>
<evidence type="ECO:0000313" key="3">
    <source>
        <dbReference type="EMBL" id="KAK3265527.1"/>
    </source>
</evidence>
<dbReference type="AlphaFoldDB" id="A0AAE0FTP8"/>
<dbReference type="Gene3D" id="1.20.1150.12">
    <property type="entry name" value="Endoplasmic reticulum resident protein 29, C-terminal domain"/>
    <property type="match status" value="1"/>
</dbReference>
<comment type="caution">
    <text evidence="3">The sequence shown here is derived from an EMBL/GenBank/DDBJ whole genome shotgun (WGS) entry which is preliminary data.</text>
</comment>
<feature type="chain" id="PRO_5041982766" description="Thioredoxin domain-containing protein" evidence="2">
    <location>
        <begin position="30"/>
        <end position="329"/>
    </location>
</feature>
<proteinExistence type="predicted"/>
<sequence length="329" mass="37981">MCPRSRRGPTWIWLAQLSAFLILCAISASANLGKGVQGVEIYANIGGNTAENLRDSDSKEEILYEDEDEPLLQLHTEDFHDHINGHKQSLLLFCSPRHQACPRALERFSKLTELVEADKHLAQRTVVAYINADESPEIAYNLFQVAGFPNIQYLGWGVEISGLDNIAIRYTTKATHLYELLVDHLPDEVLFFRLKVLDKIAKEFVLAQQNYYLQKKVYKKAAEEVKKLPTAKHFKQWHTESGKLYLQYMQEIVMGKRHRAMDIEEDFQKVSASADAQDLSDEERWQIEKKLSVMGAFMLSHEADRQRAKHQRSDKHFLGRSHHHHDDEL</sequence>
<protein>
    <recommendedName>
        <fullName evidence="5">Thioredoxin domain-containing protein</fullName>
    </recommendedName>
</protein>
<dbReference type="InterPro" id="IPR036249">
    <property type="entry name" value="Thioredoxin-like_sf"/>
</dbReference>
<organism evidence="3 4">
    <name type="scientific">Cymbomonas tetramitiformis</name>
    <dbReference type="NCBI Taxonomy" id="36881"/>
    <lineage>
        <taxon>Eukaryota</taxon>
        <taxon>Viridiplantae</taxon>
        <taxon>Chlorophyta</taxon>
        <taxon>Pyramimonadophyceae</taxon>
        <taxon>Pyramimonadales</taxon>
        <taxon>Pyramimonadaceae</taxon>
        <taxon>Cymbomonas</taxon>
    </lineage>
</organism>
<feature type="signal peptide" evidence="2">
    <location>
        <begin position="1"/>
        <end position="29"/>
    </location>
</feature>